<proteinExistence type="predicted"/>
<dbReference type="Proteomes" id="UP000247978">
    <property type="component" value="Unassembled WGS sequence"/>
</dbReference>
<protein>
    <submittedName>
        <fullName evidence="3">Glycosyltransferase involved in cell wall biosynthesis</fullName>
    </submittedName>
</protein>
<evidence type="ECO:0000259" key="1">
    <source>
        <dbReference type="Pfam" id="PF00534"/>
    </source>
</evidence>
<dbReference type="PANTHER" id="PTHR12526">
    <property type="entry name" value="GLYCOSYLTRANSFERASE"/>
    <property type="match status" value="1"/>
</dbReference>
<keyword evidence="4" id="KW-1185">Reference proteome</keyword>
<reference evidence="3 4" key="1">
    <citation type="submission" date="2018-05" db="EMBL/GenBank/DDBJ databases">
        <title>Genomic Encyclopedia of Type Strains, Phase IV (KMG-IV): sequencing the most valuable type-strain genomes for metagenomic binning, comparative biology and taxonomic classification.</title>
        <authorList>
            <person name="Goeker M."/>
        </authorList>
    </citation>
    <scope>NUCLEOTIDE SEQUENCE [LARGE SCALE GENOMIC DNA]</scope>
    <source>
        <strain evidence="3 4">DSM 28556</strain>
    </source>
</reference>
<dbReference type="OrthoDB" id="9806653at2"/>
<sequence>MKIVQFITRMDVLGGAQIHVFDLTKALISRGHKVIVIAAGFGKIPQELEKLGIEYYQLNHMTVPIRPVKDVRALFEVKTVLKKLNPDLIAIHSSKAGIIGRLAGKMLRIPTVFTAHSWSFSGVTNKMKKNLFITIEKLIGPLSSGIITVSQFDYDAAKAHKIAFHVNMKMIHNGIHDIEKSVPKTSSDKVKMVMVARFAYPKDHLLLLKALKDIPHENWQLTLIGDGPLLTETKAYASTCEFANNIIFAGECANVFNYLAEADIFLLITRSEGLPISIIEAMRANLPIIASNVGGVKELIDHQISGLLVPRDNVNNLRTAILSLLFDEKLRKRLGIEARRKYKEMFTFSIMLHETENYYKKVLSHGRKTKQGVHEG</sequence>
<accession>A0A2V3W5J5</accession>
<dbReference type="RefSeq" id="WP_110394293.1">
    <property type="nucleotide sequence ID" value="NZ_JADIJL010000001.1"/>
</dbReference>
<evidence type="ECO:0000313" key="3">
    <source>
        <dbReference type="EMBL" id="PXW89587.1"/>
    </source>
</evidence>
<comment type="caution">
    <text evidence="3">The sequence shown here is derived from an EMBL/GenBank/DDBJ whole genome shotgun (WGS) entry which is preliminary data.</text>
</comment>
<dbReference type="PANTHER" id="PTHR12526:SF630">
    <property type="entry name" value="GLYCOSYLTRANSFERASE"/>
    <property type="match status" value="1"/>
</dbReference>
<dbReference type="InterPro" id="IPR001296">
    <property type="entry name" value="Glyco_trans_1"/>
</dbReference>
<evidence type="ECO:0000313" key="4">
    <source>
        <dbReference type="Proteomes" id="UP000247978"/>
    </source>
</evidence>
<dbReference type="EMBL" id="QJJQ01000002">
    <property type="protein sequence ID" value="PXW89587.1"/>
    <property type="molecule type" value="Genomic_DNA"/>
</dbReference>
<organism evidence="3 4">
    <name type="scientific">Pseudogracilibacillus auburnensis</name>
    <dbReference type="NCBI Taxonomy" id="1494959"/>
    <lineage>
        <taxon>Bacteria</taxon>
        <taxon>Bacillati</taxon>
        <taxon>Bacillota</taxon>
        <taxon>Bacilli</taxon>
        <taxon>Bacillales</taxon>
        <taxon>Bacillaceae</taxon>
        <taxon>Pseudogracilibacillus</taxon>
    </lineage>
</organism>
<dbReference type="GO" id="GO:0016757">
    <property type="term" value="F:glycosyltransferase activity"/>
    <property type="evidence" value="ECO:0007669"/>
    <property type="project" value="InterPro"/>
</dbReference>
<name>A0A2V3W5J5_9BACI</name>
<feature type="domain" description="Glycosyltransferase subfamily 4-like N-terminal" evidence="2">
    <location>
        <begin position="14"/>
        <end position="176"/>
    </location>
</feature>
<dbReference type="Gene3D" id="3.40.50.2000">
    <property type="entry name" value="Glycogen Phosphorylase B"/>
    <property type="match status" value="2"/>
</dbReference>
<evidence type="ECO:0000259" key="2">
    <source>
        <dbReference type="Pfam" id="PF13439"/>
    </source>
</evidence>
<gene>
    <name evidence="3" type="ORF">DFR56_102365</name>
</gene>
<keyword evidence="3" id="KW-0808">Transferase</keyword>
<dbReference type="AlphaFoldDB" id="A0A2V3W5J5"/>
<dbReference type="Pfam" id="PF00534">
    <property type="entry name" value="Glycos_transf_1"/>
    <property type="match status" value="1"/>
</dbReference>
<dbReference type="CDD" id="cd03808">
    <property type="entry name" value="GT4_CapM-like"/>
    <property type="match status" value="1"/>
</dbReference>
<dbReference type="Pfam" id="PF13439">
    <property type="entry name" value="Glyco_transf_4"/>
    <property type="match status" value="1"/>
</dbReference>
<dbReference type="InterPro" id="IPR028098">
    <property type="entry name" value="Glyco_trans_4-like_N"/>
</dbReference>
<dbReference type="SUPFAM" id="SSF53756">
    <property type="entry name" value="UDP-Glycosyltransferase/glycogen phosphorylase"/>
    <property type="match status" value="1"/>
</dbReference>
<feature type="domain" description="Glycosyl transferase family 1" evidence="1">
    <location>
        <begin position="183"/>
        <end position="340"/>
    </location>
</feature>